<reference evidence="2" key="1">
    <citation type="submission" date="2020-05" db="EMBL/GenBank/DDBJ databases">
        <authorList>
            <person name="Chiriac C."/>
            <person name="Salcher M."/>
            <person name="Ghai R."/>
            <person name="Kavagutti S V."/>
        </authorList>
    </citation>
    <scope>NUCLEOTIDE SEQUENCE</scope>
</reference>
<protein>
    <submittedName>
        <fullName evidence="2">Unannotated protein</fullName>
    </submittedName>
</protein>
<name>A0A6J7ELH6_9ZZZZ</name>
<feature type="region of interest" description="Disordered" evidence="1">
    <location>
        <begin position="56"/>
        <end position="109"/>
    </location>
</feature>
<organism evidence="2">
    <name type="scientific">freshwater metagenome</name>
    <dbReference type="NCBI Taxonomy" id="449393"/>
    <lineage>
        <taxon>unclassified sequences</taxon>
        <taxon>metagenomes</taxon>
        <taxon>ecological metagenomes</taxon>
    </lineage>
</organism>
<proteinExistence type="predicted"/>
<gene>
    <name evidence="2" type="ORF">UFOPK3444_01423</name>
</gene>
<evidence type="ECO:0000256" key="1">
    <source>
        <dbReference type="SAM" id="MobiDB-lite"/>
    </source>
</evidence>
<dbReference type="AlphaFoldDB" id="A0A6J7ELH6"/>
<evidence type="ECO:0000313" key="2">
    <source>
        <dbReference type="EMBL" id="CAB4880989.1"/>
    </source>
</evidence>
<sequence length="168" mass="16885">MKWHLRILPTWFVVSDSLDPPYGPNSTDAVWVAWREGCTSEVVGPVAVGRAAPVEEPSASMGSNSAAGGVTAPAEVGCPGLAVTPPPAPAPEVLSGSEPEAGPEGASTETAAFRCGCETAVVMAVPPPARAAAEAATATTFPVEAASTQTWVRVAAETDRSPAHAPAA</sequence>
<dbReference type="EMBL" id="CAFBLU010000033">
    <property type="protein sequence ID" value="CAB4880989.1"/>
    <property type="molecule type" value="Genomic_DNA"/>
</dbReference>
<feature type="compositionally biased region" description="Low complexity" evidence="1">
    <location>
        <begin position="56"/>
        <end position="69"/>
    </location>
</feature>
<accession>A0A6J7ELH6</accession>